<evidence type="ECO:0000313" key="2">
    <source>
        <dbReference type="Proteomes" id="UP001198571"/>
    </source>
</evidence>
<name>A0ABS8CQY0_9RHOB</name>
<accession>A0ABS8CQY0</accession>
<sequence>MSFPPTDWGGWTPEEYEVGAAATSGHFERWFRNVVALAQGAPNAPRITGEALATDNEGLEVLAVVASDAHEIAYGARPVAGVSSTSSTSFVMAKRWTIKTFSGSVRLKFQHAGSTSSGTATVYSRVMINGAEVAAWTVSTGGAGANRSVDLDIDPDDVIELQTRVSGSAATGSTSDIILSASNAYTPVSAYRRAAL</sequence>
<organism evidence="1 2">
    <name type="scientific">Pseudogemmobacter faecipullorum</name>
    <dbReference type="NCBI Taxonomy" id="2755041"/>
    <lineage>
        <taxon>Bacteria</taxon>
        <taxon>Pseudomonadati</taxon>
        <taxon>Pseudomonadota</taxon>
        <taxon>Alphaproteobacteria</taxon>
        <taxon>Rhodobacterales</taxon>
        <taxon>Paracoccaceae</taxon>
        <taxon>Pseudogemmobacter</taxon>
    </lineage>
</organism>
<comment type="caution">
    <text evidence="1">The sequence shown here is derived from an EMBL/GenBank/DDBJ whole genome shotgun (WGS) entry which is preliminary data.</text>
</comment>
<protein>
    <recommendedName>
        <fullName evidence="3">Minor tail protein</fullName>
    </recommendedName>
</protein>
<dbReference type="EMBL" id="JACDXX010000020">
    <property type="protein sequence ID" value="MCB5411773.1"/>
    <property type="molecule type" value="Genomic_DNA"/>
</dbReference>
<reference evidence="1 2" key="1">
    <citation type="submission" date="2020-07" db="EMBL/GenBank/DDBJ databases">
        <title>Pseudogemmobacter sp. nov., isolated from poultry manure in Taiwan.</title>
        <authorList>
            <person name="Lin S.-Y."/>
            <person name="Tang Y.-S."/>
            <person name="Young C.-C."/>
        </authorList>
    </citation>
    <scope>NUCLEOTIDE SEQUENCE [LARGE SCALE GENOMIC DNA]</scope>
    <source>
        <strain evidence="1 2">CC-YST710</strain>
    </source>
</reference>
<dbReference type="Proteomes" id="UP001198571">
    <property type="component" value="Unassembled WGS sequence"/>
</dbReference>
<keyword evidence="2" id="KW-1185">Reference proteome</keyword>
<evidence type="ECO:0008006" key="3">
    <source>
        <dbReference type="Google" id="ProtNLM"/>
    </source>
</evidence>
<dbReference type="RefSeq" id="WP_226937224.1">
    <property type="nucleotide sequence ID" value="NZ_JACDXX010000020.1"/>
</dbReference>
<proteinExistence type="predicted"/>
<evidence type="ECO:0000313" key="1">
    <source>
        <dbReference type="EMBL" id="MCB5411773.1"/>
    </source>
</evidence>
<gene>
    <name evidence="1" type="ORF">H0485_17405</name>
</gene>